<feature type="domain" description="Alanine racemase C-terminal" evidence="8">
    <location>
        <begin position="246"/>
        <end position="372"/>
    </location>
</feature>
<dbReference type="InterPro" id="IPR029066">
    <property type="entry name" value="PLP-binding_barrel"/>
</dbReference>
<feature type="active site" description="Proton acceptor; specific for D-alanine" evidence="5">
    <location>
        <position position="38"/>
    </location>
</feature>
<reference evidence="9" key="1">
    <citation type="journal article" date="2014" name="Int. J. Syst. Evol. Microbiol.">
        <title>Complete genome sequence of Corynebacterium casei LMG S-19264T (=DSM 44701T), isolated from a smear-ripened cheese.</title>
        <authorList>
            <consortium name="US DOE Joint Genome Institute (JGI-PGF)"/>
            <person name="Walter F."/>
            <person name="Albersmeier A."/>
            <person name="Kalinowski J."/>
            <person name="Ruckert C."/>
        </authorList>
    </citation>
    <scope>NUCLEOTIDE SEQUENCE</scope>
    <source>
        <strain evidence="9">CGMCC 1.15371</strain>
    </source>
</reference>
<dbReference type="CDD" id="cd00430">
    <property type="entry name" value="PLPDE_III_AR"/>
    <property type="match status" value="1"/>
</dbReference>
<dbReference type="AlphaFoldDB" id="A0A8J2VNT2"/>
<comment type="cofactor">
    <cofactor evidence="2 5 6">
        <name>pyridoxal 5'-phosphate</name>
        <dbReference type="ChEBI" id="CHEBI:597326"/>
    </cofactor>
</comment>
<comment type="pathway">
    <text evidence="5">Amino-acid biosynthesis; D-alanine biosynthesis; D-alanine from L-alanine: step 1/1.</text>
</comment>
<protein>
    <recommendedName>
        <fullName evidence="5">Alanine racemase</fullName>
        <ecNumber evidence="5">5.1.1.1</ecNumber>
    </recommendedName>
</protein>
<dbReference type="SUPFAM" id="SSF51419">
    <property type="entry name" value="PLP-binding barrel"/>
    <property type="match status" value="1"/>
</dbReference>
<evidence type="ECO:0000256" key="1">
    <source>
        <dbReference type="ARBA" id="ARBA00000316"/>
    </source>
</evidence>
<accession>A0A8J2VNT2</accession>
<dbReference type="PRINTS" id="PR00992">
    <property type="entry name" value="ALARACEMASE"/>
</dbReference>
<proteinExistence type="inferred from homology"/>
<dbReference type="GO" id="GO:0030170">
    <property type="term" value="F:pyridoxal phosphate binding"/>
    <property type="evidence" value="ECO:0007669"/>
    <property type="project" value="UniProtKB-UniRule"/>
</dbReference>
<evidence type="ECO:0000256" key="6">
    <source>
        <dbReference type="PIRSR" id="PIRSR600821-50"/>
    </source>
</evidence>
<keyword evidence="4 5" id="KW-0413">Isomerase</keyword>
<keyword evidence="3 5" id="KW-0663">Pyridoxal phosphate</keyword>
<dbReference type="EMBL" id="BMIR01000003">
    <property type="protein sequence ID" value="GGE34396.1"/>
    <property type="molecule type" value="Genomic_DNA"/>
</dbReference>
<dbReference type="NCBIfam" id="TIGR00492">
    <property type="entry name" value="alr"/>
    <property type="match status" value="1"/>
</dbReference>
<dbReference type="InterPro" id="IPR020622">
    <property type="entry name" value="Ala_racemase_pyridoxalP-BS"/>
</dbReference>
<dbReference type="Pfam" id="PF01168">
    <property type="entry name" value="Ala_racemase_N"/>
    <property type="match status" value="1"/>
</dbReference>
<dbReference type="Gene3D" id="3.20.20.10">
    <property type="entry name" value="Alanine racemase"/>
    <property type="match status" value="1"/>
</dbReference>
<sequence>MEFYRETWVEVNLNAIGLNTKQLKAHIPDETQIMAIVKADAYGHGAYPVAFEALSSGATWLGVALLDEALSLRQKGIKAPILVLGWTRPADIAIAAEHNISLTVFQAEWIKQAREQYQSQMPVFLHIKCDTGMGRIGIRETEEMDALADAFRADPRFIVEGIFTHFATADENDPTYFNKQYQRFTTMLTQLMDRGINPNLVHCANSAAALKHPDKLFNMVRYGIAMYGLSPSEQMKSDLPFQLQQAFSLKTSLVHVKQIEAGESVSYGATFTATEPTWIGTLPIGYADGWLRRLAGHATVLVKGKRFPIVGRICMDQMMIQLDAPYPLGEEVTLIGSSGNEYVSIDEISGYLGTINYEVPCMINHRVPRLYFKNDERIAISNPIIDSASILEEKDELDKKLD</sequence>
<dbReference type="Gene3D" id="2.40.37.10">
    <property type="entry name" value="Lyase, Ornithine Decarboxylase, Chain A, domain 1"/>
    <property type="match status" value="1"/>
</dbReference>
<evidence type="ECO:0000256" key="7">
    <source>
        <dbReference type="PIRSR" id="PIRSR600821-52"/>
    </source>
</evidence>
<comment type="similarity">
    <text evidence="5">Belongs to the alanine racemase family.</text>
</comment>
<dbReference type="InterPro" id="IPR001608">
    <property type="entry name" value="Ala_racemase_N"/>
</dbReference>
<dbReference type="SUPFAM" id="SSF50621">
    <property type="entry name" value="Alanine racemase C-terminal domain-like"/>
    <property type="match status" value="1"/>
</dbReference>
<dbReference type="PANTHER" id="PTHR30511">
    <property type="entry name" value="ALANINE RACEMASE"/>
    <property type="match status" value="1"/>
</dbReference>
<dbReference type="InterPro" id="IPR009006">
    <property type="entry name" value="Ala_racemase/Decarboxylase_C"/>
</dbReference>
<keyword evidence="10" id="KW-1185">Reference proteome</keyword>
<dbReference type="GO" id="GO:0008784">
    <property type="term" value="F:alanine racemase activity"/>
    <property type="evidence" value="ECO:0007669"/>
    <property type="project" value="UniProtKB-UniRule"/>
</dbReference>
<dbReference type="GO" id="GO:0030632">
    <property type="term" value="P:D-alanine biosynthetic process"/>
    <property type="evidence" value="ECO:0007669"/>
    <property type="project" value="UniProtKB-UniRule"/>
</dbReference>
<comment type="function">
    <text evidence="5">Catalyzes the interconversion of L-alanine and D-alanine. May also act on other amino acids.</text>
</comment>
<evidence type="ECO:0000313" key="9">
    <source>
        <dbReference type="EMBL" id="GGE34396.1"/>
    </source>
</evidence>
<comment type="caution">
    <text evidence="9">The sequence shown here is derived from an EMBL/GenBank/DDBJ whole genome shotgun (WGS) entry which is preliminary data.</text>
</comment>
<evidence type="ECO:0000256" key="3">
    <source>
        <dbReference type="ARBA" id="ARBA00022898"/>
    </source>
</evidence>
<dbReference type="RefSeq" id="WP_229672353.1">
    <property type="nucleotide sequence ID" value="NZ_BMIR01000003.1"/>
</dbReference>
<comment type="catalytic activity">
    <reaction evidence="1 5">
        <text>L-alanine = D-alanine</text>
        <dbReference type="Rhea" id="RHEA:20249"/>
        <dbReference type="ChEBI" id="CHEBI:57416"/>
        <dbReference type="ChEBI" id="CHEBI:57972"/>
        <dbReference type="EC" id="5.1.1.1"/>
    </reaction>
</comment>
<evidence type="ECO:0000256" key="2">
    <source>
        <dbReference type="ARBA" id="ARBA00001933"/>
    </source>
</evidence>
<dbReference type="SMART" id="SM01005">
    <property type="entry name" value="Ala_racemase_C"/>
    <property type="match status" value="1"/>
</dbReference>
<dbReference type="GO" id="GO:0005829">
    <property type="term" value="C:cytosol"/>
    <property type="evidence" value="ECO:0007669"/>
    <property type="project" value="TreeGrafter"/>
</dbReference>
<dbReference type="PANTHER" id="PTHR30511:SF0">
    <property type="entry name" value="ALANINE RACEMASE, CATABOLIC-RELATED"/>
    <property type="match status" value="1"/>
</dbReference>
<feature type="modified residue" description="N6-(pyridoxal phosphate)lysine" evidence="5 6">
    <location>
        <position position="38"/>
    </location>
</feature>
<dbReference type="GO" id="GO:0009252">
    <property type="term" value="P:peptidoglycan biosynthetic process"/>
    <property type="evidence" value="ECO:0007669"/>
    <property type="project" value="TreeGrafter"/>
</dbReference>
<dbReference type="InterPro" id="IPR011079">
    <property type="entry name" value="Ala_racemase_C"/>
</dbReference>
<organism evidence="9 10">
    <name type="scientific">Pullulanibacillus camelliae</name>
    <dbReference type="NCBI Taxonomy" id="1707096"/>
    <lineage>
        <taxon>Bacteria</taxon>
        <taxon>Bacillati</taxon>
        <taxon>Bacillota</taxon>
        <taxon>Bacilli</taxon>
        <taxon>Bacillales</taxon>
        <taxon>Sporolactobacillaceae</taxon>
        <taxon>Pullulanibacillus</taxon>
    </lineage>
</organism>
<evidence type="ECO:0000313" key="10">
    <source>
        <dbReference type="Proteomes" id="UP000628775"/>
    </source>
</evidence>
<feature type="binding site" evidence="5 7">
    <location>
        <position position="315"/>
    </location>
    <ligand>
        <name>substrate</name>
    </ligand>
</feature>
<evidence type="ECO:0000256" key="4">
    <source>
        <dbReference type="ARBA" id="ARBA00023235"/>
    </source>
</evidence>
<feature type="active site" description="Proton acceptor; specific for L-alanine" evidence="5">
    <location>
        <position position="267"/>
    </location>
</feature>
<gene>
    <name evidence="9" type="primary">alr1</name>
    <name evidence="9" type="ORF">GCM10011391_11360</name>
</gene>
<evidence type="ECO:0000256" key="5">
    <source>
        <dbReference type="HAMAP-Rule" id="MF_01201"/>
    </source>
</evidence>
<dbReference type="EC" id="5.1.1.1" evidence="5"/>
<feature type="binding site" evidence="5 7">
    <location>
        <position position="135"/>
    </location>
    <ligand>
        <name>substrate</name>
    </ligand>
</feature>
<evidence type="ECO:0000259" key="8">
    <source>
        <dbReference type="SMART" id="SM01005"/>
    </source>
</evidence>
<reference evidence="9" key="2">
    <citation type="submission" date="2020-09" db="EMBL/GenBank/DDBJ databases">
        <authorList>
            <person name="Sun Q."/>
            <person name="Zhou Y."/>
        </authorList>
    </citation>
    <scope>NUCLEOTIDE SEQUENCE</scope>
    <source>
        <strain evidence="9">CGMCC 1.15371</strain>
    </source>
</reference>
<dbReference type="InterPro" id="IPR000821">
    <property type="entry name" value="Ala_racemase"/>
</dbReference>
<dbReference type="Proteomes" id="UP000628775">
    <property type="component" value="Unassembled WGS sequence"/>
</dbReference>
<dbReference type="Pfam" id="PF00842">
    <property type="entry name" value="Ala_racemase_C"/>
    <property type="match status" value="1"/>
</dbReference>
<name>A0A8J2VNT2_9BACL</name>
<dbReference type="UniPathway" id="UPA00042">
    <property type="reaction ID" value="UER00497"/>
</dbReference>
<dbReference type="FunFam" id="2.40.37.10:FF:000006">
    <property type="entry name" value="Alanine racemase"/>
    <property type="match status" value="1"/>
</dbReference>
<dbReference type="FunFam" id="3.20.20.10:FF:000002">
    <property type="entry name" value="Alanine racemase"/>
    <property type="match status" value="1"/>
</dbReference>
<dbReference type="PROSITE" id="PS00395">
    <property type="entry name" value="ALANINE_RACEMASE"/>
    <property type="match status" value="1"/>
</dbReference>
<dbReference type="HAMAP" id="MF_01201">
    <property type="entry name" value="Ala_racemase"/>
    <property type="match status" value="1"/>
</dbReference>